<proteinExistence type="predicted"/>
<evidence type="ECO:0000313" key="2">
    <source>
        <dbReference type="EMBL" id="XDQ16349.1"/>
    </source>
</evidence>
<evidence type="ECO:0000259" key="1">
    <source>
        <dbReference type="Pfam" id="PF10686"/>
    </source>
</evidence>
<dbReference type="InterPro" id="IPR019627">
    <property type="entry name" value="YAcAr"/>
</dbReference>
<protein>
    <submittedName>
        <fullName evidence="2">SLOG family protein</fullName>
    </submittedName>
</protein>
<dbReference type="EMBL" id="CP163432">
    <property type="protein sequence ID" value="XDQ16349.1"/>
    <property type="molecule type" value="Genomic_DNA"/>
</dbReference>
<dbReference type="Pfam" id="PF10686">
    <property type="entry name" value="YAcAr"/>
    <property type="match status" value="1"/>
</dbReference>
<accession>A0AB39NDK1</accession>
<organism evidence="2">
    <name type="scientific">Streptomyces sp. R11</name>
    <dbReference type="NCBI Taxonomy" id="3238625"/>
    <lineage>
        <taxon>Bacteria</taxon>
        <taxon>Bacillati</taxon>
        <taxon>Actinomycetota</taxon>
        <taxon>Actinomycetes</taxon>
        <taxon>Kitasatosporales</taxon>
        <taxon>Streptomycetaceae</taxon>
        <taxon>Streptomyces</taxon>
    </lineage>
</organism>
<feature type="domain" description="YspA cpYpsA-related SLOG" evidence="1">
    <location>
        <begin position="2"/>
        <end position="67"/>
    </location>
</feature>
<name>A0AB39NDK1_9ACTN</name>
<dbReference type="RefSeq" id="WP_369276262.1">
    <property type="nucleotide sequence ID" value="NZ_CP163432.1"/>
</dbReference>
<dbReference type="AlphaFoldDB" id="A0AB39NDK1"/>
<sequence>MTGSRTWTDVALLEGVIGEVLWLGRYRPRDVILIHGACPRGADSMADRFAREIGMSIRRHPADWDAYGRRAGFLRNAEMVSSGADLCFAFIKGGSPGASMTANLAKKAGIPTEIFEDV</sequence>
<gene>
    <name evidence="2" type="ORF">AB5J55_22655</name>
</gene>
<reference evidence="2" key="1">
    <citation type="submission" date="2024-07" db="EMBL/GenBank/DDBJ databases">
        <authorList>
            <person name="Yu S.T."/>
        </authorList>
    </citation>
    <scope>NUCLEOTIDE SEQUENCE</scope>
    <source>
        <strain evidence="2">R11</strain>
    </source>
</reference>